<evidence type="ECO:0000313" key="4">
    <source>
        <dbReference type="Proteomes" id="UP000602510"/>
    </source>
</evidence>
<evidence type="ECO:0000313" key="3">
    <source>
        <dbReference type="EMBL" id="KAF4142708.1"/>
    </source>
</evidence>
<accession>A0A833W0V6</accession>
<evidence type="ECO:0000313" key="2">
    <source>
        <dbReference type="EMBL" id="KAF4038217.1"/>
    </source>
</evidence>
<dbReference type="EMBL" id="WSZM01000209">
    <property type="protein sequence ID" value="KAF4038217.1"/>
    <property type="molecule type" value="Genomic_DNA"/>
</dbReference>
<comment type="caution">
    <text evidence="1">The sequence shown here is derived from an EMBL/GenBank/DDBJ whole genome shotgun (WGS) entry which is preliminary data.</text>
</comment>
<dbReference type="AlphaFoldDB" id="A0A833W0V6"/>
<dbReference type="EMBL" id="WSZM01000242">
    <property type="protein sequence ID" value="KAF4037384.1"/>
    <property type="molecule type" value="Genomic_DNA"/>
</dbReference>
<keyword evidence="4" id="KW-1185">Reference proteome</keyword>
<proteinExistence type="predicted"/>
<sequence>MRTEEVAHFAICSALAMPSRSTATLSPPSFVSWKMLAPEATRKPLPKPTVSSLTILARGYVAIVPSLMLCEFHPV</sequence>
<organism evidence="1 4">
    <name type="scientific">Phytophthora infestans</name>
    <name type="common">Potato late blight agent</name>
    <name type="synonym">Botrytis infestans</name>
    <dbReference type="NCBI Taxonomy" id="4787"/>
    <lineage>
        <taxon>Eukaryota</taxon>
        <taxon>Sar</taxon>
        <taxon>Stramenopiles</taxon>
        <taxon>Oomycota</taxon>
        <taxon>Peronosporomycetes</taxon>
        <taxon>Peronosporales</taxon>
        <taxon>Peronosporaceae</taxon>
        <taxon>Phytophthora</taxon>
    </lineage>
</organism>
<reference evidence="1" key="1">
    <citation type="submission" date="2020-04" db="EMBL/GenBank/DDBJ databases">
        <title>Hybrid Assembly of Korean Phytophthora infestans isolates.</title>
        <authorList>
            <person name="Prokchorchik M."/>
            <person name="Lee Y."/>
            <person name="Seo J."/>
            <person name="Cho J.-H."/>
            <person name="Park Y.-E."/>
            <person name="Jang D.-C."/>
            <person name="Im J.-S."/>
            <person name="Choi J.-G."/>
            <person name="Park H.-J."/>
            <person name="Lee G.-B."/>
            <person name="Lee Y.-G."/>
            <person name="Hong S.-Y."/>
            <person name="Cho K."/>
            <person name="Sohn K.H."/>
        </authorList>
    </citation>
    <scope>NUCLEOTIDE SEQUENCE</scope>
    <source>
        <strain evidence="1">KR_1_A1</strain>
        <strain evidence="3">KR_2_A2</strain>
    </source>
</reference>
<dbReference type="Proteomes" id="UP000704712">
    <property type="component" value="Unassembled WGS sequence"/>
</dbReference>
<evidence type="ECO:0000313" key="1">
    <source>
        <dbReference type="EMBL" id="KAF4037384.1"/>
    </source>
</evidence>
<name>A0A833W0V6_PHYIN</name>
<dbReference type="Proteomes" id="UP000602510">
    <property type="component" value="Unassembled WGS sequence"/>
</dbReference>
<protein>
    <submittedName>
        <fullName evidence="1">Uncharacterized protein</fullName>
    </submittedName>
</protein>
<gene>
    <name evidence="2" type="ORF">GN244_ATG09668</name>
    <name evidence="1" type="ORF">GN244_ATG10613</name>
    <name evidence="3" type="ORF">GN958_ATG08100</name>
</gene>
<dbReference type="EMBL" id="JAACNO010001157">
    <property type="protein sequence ID" value="KAF4142708.1"/>
    <property type="molecule type" value="Genomic_DNA"/>
</dbReference>